<proteinExistence type="predicted"/>
<dbReference type="RefSeq" id="WP_048386477.1">
    <property type="nucleotide sequence ID" value="NZ_CP011494.1"/>
</dbReference>
<dbReference type="EMBL" id="CP011494">
    <property type="protein sequence ID" value="AKO53070.1"/>
    <property type="molecule type" value="Genomic_DNA"/>
</dbReference>
<keyword evidence="4" id="KW-0521">NADP</keyword>
<dbReference type="AlphaFoldDB" id="A0A0H4I5Q8"/>
<dbReference type="SUPFAM" id="SSF51905">
    <property type="entry name" value="FAD/NAD(P)-binding domain"/>
    <property type="match status" value="1"/>
</dbReference>
<dbReference type="Gene3D" id="3.50.50.60">
    <property type="entry name" value="FAD/NAD(P)-binding domain"/>
    <property type="match status" value="2"/>
</dbReference>
<accession>A0A0H4I5Q8</accession>
<protein>
    <submittedName>
        <fullName evidence="8">FAD-dependent oxidoreductase</fullName>
    </submittedName>
</protein>
<name>A0A0H4I5Q8_9GAMM</name>
<evidence type="ECO:0000259" key="7">
    <source>
        <dbReference type="Pfam" id="PF01593"/>
    </source>
</evidence>
<feature type="transmembrane region" description="Helical" evidence="6">
    <location>
        <begin position="518"/>
        <end position="538"/>
    </location>
</feature>
<keyword evidence="5" id="KW-0520">NAD</keyword>
<keyword evidence="3" id="KW-0274">FAD</keyword>
<dbReference type="InterPro" id="IPR036188">
    <property type="entry name" value="FAD/NAD-bd_sf"/>
</dbReference>
<keyword evidence="2" id="KW-0732">Signal</keyword>
<dbReference type="Proteomes" id="UP000036406">
    <property type="component" value="Chromosome"/>
</dbReference>
<keyword evidence="9" id="KW-1185">Reference proteome</keyword>
<evidence type="ECO:0000256" key="2">
    <source>
        <dbReference type="ARBA" id="ARBA00022729"/>
    </source>
</evidence>
<evidence type="ECO:0000313" key="9">
    <source>
        <dbReference type="Proteomes" id="UP000036406"/>
    </source>
</evidence>
<evidence type="ECO:0000256" key="5">
    <source>
        <dbReference type="ARBA" id="ARBA00023027"/>
    </source>
</evidence>
<sequence length="547" mass="60441">MPSSTSRPKPKPSSIRVGHRYRANRLKGPYDAIVIGSGIGGLAAAACMSKLGKKVAVFEQHYTAGGFTHSYDRNGYEWDVGVHYIGDMGTSHTLGRRLFDHITDGELKWAPMDAHFDRIFVGDKQVDLVAGPEPFKAELVAAFPDEASTIDTYLDYLRQVSKAMPGIVLGKILPDLAVGPLAKITKRRAPAFLNKPTRQVLESLTSNQELIAVLTGQWGDNGLPPAQSSFIIHALIARHYLHGGYYPIGGASEMAKTIMPVIQKSGGQVFTYADVTRILIENGKAVGVTMADGEEVRAPLVISNAGVFNTFNTLLPKTAPSWDYYQDKLTTVERSMASNCLYIGLKDTAENLGLPKTNYWIYPGPHYEQQVQDFMDDPDANDIPLTYISFPSAKDPSFAERYPGRATIEIVAPGPFEWYAEWAGKTWGKRGDDYETKKEKYAQRLLTKLYQKFPHLEGKVDYYELSTPLSTHHFCRYSQGEIYGVAHTPDRFEQDWLKPKTRIPGLYLTGQDIMTCGVVGAMIGGLLTAVAVSGLRGLPLAKKMFLG</sequence>
<dbReference type="InterPro" id="IPR002937">
    <property type="entry name" value="Amino_oxidase"/>
</dbReference>
<keyword evidence="6" id="KW-0472">Membrane</keyword>
<evidence type="ECO:0000256" key="4">
    <source>
        <dbReference type="ARBA" id="ARBA00022857"/>
    </source>
</evidence>
<dbReference type="Pfam" id="PF01593">
    <property type="entry name" value="Amino_oxidase"/>
    <property type="match status" value="1"/>
</dbReference>
<dbReference type="InterPro" id="IPR052206">
    <property type="entry name" value="Retinol_saturase"/>
</dbReference>
<dbReference type="GO" id="GO:0016491">
    <property type="term" value="F:oxidoreductase activity"/>
    <property type="evidence" value="ECO:0007669"/>
    <property type="project" value="InterPro"/>
</dbReference>
<keyword evidence="6" id="KW-0812">Transmembrane</keyword>
<dbReference type="STRING" id="330734.ABA45_12175"/>
<dbReference type="KEGG" id="mpq:ABA45_12175"/>
<organism evidence="8 9">
    <name type="scientific">Marinobacter psychrophilus</name>
    <dbReference type="NCBI Taxonomy" id="330734"/>
    <lineage>
        <taxon>Bacteria</taxon>
        <taxon>Pseudomonadati</taxon>
        <taxon>Pseudomonadota</taxon>
        <taxon>Gammaproteobacteria</taxon>
        <taxon>Pseudomonadales</taxon>
        <taxon>Marinobacteraceae</taxon>
        <taxon>Marinobacter</taxon>
    </lineage>
</organism>
<dbReference type="PATRIC" id="fig|330734.3.peg.2553"/>
<evidence type="ECO:0000256" key="3">
    <source>
        <dbReference type="ARBA" id="ARBA00022827"/>
    </source>
</evidence>
<evidence type="ECO:0000256" key="6">
    <source>
        <dbReference type="SAM" id="Phobius"/>
    </source>
</evidence>
<evidence type="ECO:0000313" key="8">
    <source>
        <dbReference type="EMBL" id="AKO53070.1"/>
    </source>
</evidence>
<reference evidence="8 9" key="1">
    <citation type="submission" date="2015-05" db="EMBL/GenBank/DDBJ databases">
        <title>Complete genome of Marinobacter psychrophilus strain 20041T isolated from sea-ice of the Canadian Basin.</title>
        <authorList>
            <person name="Song L."/>
            <person name="Ren L."/>
            <person name="Yu Y."/>
            <person name="Wang X."/>
        </authorList>
    </citation>
    <scope>NUCLEOTIDE SEQUENCE [LARGE SCALE GENOMIC DNA]</scope>
    <source>
        <strain evidence="8 9">20041</strain>
    </source>
</reference>
<feature type="domain" description="Amine oxidase" evidence="7">
    <location>
        <begin position="39"/>
        <end position="532"/>
    </location>
</feature>
<keyword evidence="1" id="KW-0285">Flavoprotein</keyword>
<dbReference type="PANTHER" id="PTHR46091:SF3">
    <property type="entry name" value="AMINE OXIDASE DOMAIN-CONTAINING PROTEIN"/>
    <property type="match status" value="1"/>
</dbReference>
<keyword evidence="6" id="KW-1133">Transmembrane helix</keyword>
<evidence type="ECO:0000256" key="1">
    <source>
        <dbReference type="ARBA" id="ARBA00022630"/>
    </source>
</evidence>
<gene>
    <name evidence="8" type="ORF">ABA45_12175</name>
</gene>
<dbReference type="PANTHER" id="PTHR46091">
    <property type="entry name" value="BLR7054 PROTEIN"/>
    <property type="match status" value="1"/>
</dbReference>